<proteinExistence type="predicted"/>
<keyword evidence="2" id="KW-1185">Reference proteome</keyword>
<evidence type="ECO:0000313" key="1">
    <source>
        <dbReference type="EMBL" id="KAK7503155.1"/>
    </source>
</evidence>
<accession>A0ABD0LUE4</accession>
<name>A0ABD0LUE4_9CAEN</name>
<organism evidence="1 2">
    <name type="scientific">Batillaria attramentaria</name>
    <dbReference type="NCBI Taxonomy" id="370345"/>
    <lineage>
        <taxon>Eukaryota</taxon>
        <taxon>Metazoa</taxon>
        <taxon>Spiralia</taxon>
        <taxon>Lophotrochozoa</taxon>
        <taxon>Mollusca</taxon>
        <taxon>Gastropoda</taxon>
        <taxon>Caenogastropoda</taxon>
        <taxon>Sorbeoconcha</taxon>
        <taxon>Cerithioidea</taxon>
        <taxon>Batillariidae</taxon>
        <taxon>Batillaria</taxon>
    </lineage>
</organism>
<comment type="caution">
    <text evidence="1">The sequence shown here is derived from an EMBL/GenBank/DDBJ whole genome shotgun (WGS) entry which is preliminary data.</text>
</comment>
<gene>
    <name evidence="1" type="ORF">BaRGS_00005781</name>
</gene>
<dbReference type="AlphaFoldDB" id="A0ABD0LUE4"/>
<sequence>MLFSYDIYTRGFLAYEGEYYIIIETPRNHHHNHIHHKNAIINSEVKQQPKKTCLVFQPAVTTTVLRYPSSAMLKKSDLSYRNAHQSAIIYFESVQSSKAAKPQKTKWEKSQSCTKTV</sequence>
<evidence type="ECO:0000313" key="2">
    <source>
        <dbReference type="Proteomes" id="UP001519460"/>
    </source>
</evidence>
<dbReference type="EMBL" id="JACVVK020000022">
    <property type="protein sequence ID" value="KAK7503155.1"/>
    <property type="molecule type" value="Genomic_DNA"/>
</dbReference>
<dbReference type="Proteomes" id="UP001519460">
    <property type="component" value="Unassembled WGS sequence"/>
</dbReference>
<protein>
    <submittedName>
        <fullName evidence="1">Uncharacterized protein</fullName>
    </submittedName>
</protein>
<reference evidence="1 2" key="1">
    <citation type="journal article" date="2023" name="Sci. Data">
        <title>Genome assembly of the Korean intertidal mud-creeper Batillaria attramentaria.</title>
        <authorList>
            <person name="Patra A.K."/>
            <person name="Ho P.T."/>
            <person name="Jun S."/>
            <person name="Lee S.J."/>
            <person name="Kim Y."/>
            <person name="Won Y.J."/>
        </authorList>
    </citation>
    <scope>NUCLEOTIDE SEQUENCE [LARGE SCALE GENOMIC DNA]</scope>
    <source>
        <strain evidence="1">Wonlab-2016</strain>
    </source>
</reference>